<comment type="similarity">
    <text evidence="1">Belongs to the CapA family.</text>
</comment>
<dbReference type="AlphaFoldDB" id="W4QLI1"/>
<keyword evidence="4" id="KW-1185">Reference proteome</keyword>
<sequence>MTKVKLVAAGDVLLHSRVYDKCETIEGNYDFNTKMLHAKKLLNEGDVTIVNLESIVAGKEFGLSSYPKFNNPIEVATTLKDYGTDIVSLANNHAYDHGEEGLLKSIENLRSIDLPYVGAHLSTEDRDTYRIIKKNGLRIGFLSFTRQFRAFRKIDKDKSYLINIFNEENAIPIRQKIQKMADSGRVDLVVVSLHFGKEYTLFPTAIQREFAAEISDGGADIILGHHPHVLQPPEIILNSRGKKTFFIPSLGNFYTGQHGVYRQIGGTISVELEKEKGNPVVNFNNPTLNLTFVDSHHKKDFKMYSFIDYIKENPYIKTNRGNFESLEILTELITRMRSRLPNLIIK</sequence>
<proteinExistence type="inferred from homology"/>
<dbReference type="Gene3D" id="3.60.21.10">
    <property type="match status" value="1"/>
</dbReference>
<dbReference type="STRING" id="1236971.JCM9152_4330"/>
<dbReference type="RefSeq" id="WP_035347274.1">
    <property type="nucleotide sequence ID" value="NZ_BAUU01000050.1"/>
</dbReference>
<comment type="caution">
    <text evidence="3">The sequence shown here is derived from an EMBL/GenBank/DDBJ whole genome shotgun (WGS) entry which is preliminary data.</text>
</comment>
<evidence type="ECO:0000259" key="2">
    <source>
        <dbReference type="SMART" id="SM00854"/>
    </source>
</evidence>
<dbReference type="PANTHER" id="PTHR33393:SF12">
    <property type="entry name" value="CAPSULE BIOSYNTHESIS PROTEIN CAPA"/>
    <property type="match status" value="1"/>
</dbReference>
<dbReference type="Pfam" id="PF09587">
    <property type="entry name" value="PGA_cap"/>
    <property type="match status" value="1"/>
</dbReference>
<dbReference type="CDD" id="cd07381">
    <property type="entry name" value="MPP_CapA"/>
    <property type="match status" value="1"/>
</dbReference>
<dbReference type="PANTHER" id="PTHR33393">
    <property type="entry name" value="POLYGLUTAMINE SYNTHESIS ACCESSORY PROTEIN RV0574C-RELATED"/>
    <property type="match status" value="1"/>
</dbReference>
<dbReference type="SMART" id="SM00854">
    <property type="entry name" value="PGA_cap"/>
    <property type="match status" value="1"/>
</dbReference>
<reference evidence="3" key="1">
    <citation type="journal article" date="2014" name="Genome Announc.">
        <title>Draft Genome Sequences of Three Alkaliphilic Bacillus Strains, Bacillus wakoensis JCM 9140T, Bacillus akibai JCM 9157T, and Bacillus hemicellulosilyticus JCM 9152T.</title>
        <authorList>
            <person name="Yuki M."/>
            <person name="Oshima K."/>
            <person name="Suda W."/>
            <person name="Oshida Y."/>
            <person name="Kitamura K."/>
            <person name="Iida T."/>
            <person name="Hattori M."/>
            <person name="Ohkuma M."/>
        </authorList>
    </citation>
    <scope>NUCLEOTIDE SEQUENCE [LARGE SCALE GENOMIC DNA]</scope>
    <source>
        <strain evidence="3">JCM 9152</strain>
    </source>
</reference>
<dbReference type="EMBL" id="BAUU01000050">
    <property type="protein sequence ID" value="GAE32767.1"/>
    <property type="molecule type" value="Genomic_DNA"/>
</dbReference>
<dbReference type="Proteomes" id="UP000018895">
    <property type="component" value="Unassembled WGS sequence"/>
</dbReference>
<gene>
    <name evidence="3" type="ORF">JCM9152_4330</name>
</gene>
<organism evidence="3 4">
    <name type="scientific">Halalkalibacter hemicellulosilyticusJCM 9152</name>
    <dbReference type="NCBI Taxonomy" id="1236971"/>
    <lineage>
        <taxon>Bacteria</taxon>
        <taxon>Bacillati</taxon>
        <taxon>Bacillota</taxon>
        <taxon>Bacilli</taxon>
        <taxon>Bacillales</taxon>
        <taxon>Bacillaceae</taxon>
        <taxon>Halalkalibacter</taxon>
    </lineage>
</organism>
<evidence type="ECO:0000313" key="4">
    <source>
        <dbReference type="Proteomes" id="UP000018895"/>
    </source>
</evidence>
<dbReference type="InterPro" id="IPR052169">
    <property type="entry name" value="CW_Biosynth-Accessory"/>
</dbReference>
<protein>
    <submittedName>
        <fullName evidence="3">Poly-gamma-glutamic synthesis</fullName>
    </submittedName>
</protein>
<dbReference type="OrthoDB" id="9810906at2"/>
<name>W4QLI1_9BACI</name>
<evidence type="ECO:0000313" key="3">
    <source>
        <dbReference type="EMBL" id="GAE32767.1"/>
    </source>
</evidence>
<accession>W4QLI1</accession>
<dbReference type="SUPFAM" id="SSF56300">
    <property type="entry name" value="Metallo-dependent phosphatases"/>
    <property type="match status" value="1"/>
</dbReference>
<dbReference type="InterPro" id="IPR019079">
    <property type="entry name" value="Capsule_synth_CapA"/>
</dbReference>
<dbReference type="InterPro" id="IPR029052">
    <property type="entry name" value="Metallo-depent_PP-like"/>
</dbReference>
<feature type="domain" description="Capsule synthesis protein CapA" evidence="2">
    <location>
        <begin position="5"/>
        <end position="257"/>
    </location>
</feature>
<evidence type="ECO:0000256" key="1">
    <source>
        <dbReference type="ARBA" id="ARBA00005662"/>
    </source>
</evidence>